<gene>
    <name evidence="1" type="ORF">YH63_008305</name>
</gene>
<accession>A0A4V6BE31</accession>
<dbReference type="OrthoDB" id="8453011at2"/>
<comment type="caution">
    <text evidence="1">The sequence shown here is derived from an EMBL/GenBank/DDBJ whole genome shotgun (WGS) entry which is preliminary data.</text>
</comment>
<dbReference type="STRING" id="211460.YH63_10640"/>
<proteinExistence type="predicted"/>
<evidence type="ECO:0000313" key="2">
    <source>
        <dbReference type="Proteomes" id="UP000034832"/>
    </source>
</evidence>
<sequence length="109" mass="12187">MPEAINALTMVQKLDEIIPGYFGAYERLSEIAHPNWAGSAAIFSTRDDNTLITHFGRGLRDTKNSERLVLNCLIGALELFEHAYRKIDDLMEEYVAVCEADIDKKGSPA</sequence>
<organism evidence="1 2">
    <name type="scientific">Afipia massiliensis</name>
    <dbReference type="NCBI Taxonomy" id="211460"/>
    <lineage>
        <taxon>Bacteria</taxon>
        <taxon>Pseudomonadati</taxon>
        <taxon>Pseudomonadota</taxon>
        <taxon>Alphaproteobacteria</taxon>
        <taxon>Hyphomicrobiales</taxon>
        <taxon>Nitrobacteraceae</taxon>
        <taxon>Afipia</taxon>
    </lineage>
</organism>
<name>A0A4V6BE31_9BRAD</name>
<keyword evidence="2" id="KW-1185">Reference proteome</keyword>
<reference evidence="1" key="1">
    <citation type="submission" date="2019-04" db="EMBL/GenBank/DDBJ databases">
        <title>Whole genome sequencing of cave bacteria.</title>
        <authorList>
            <person name="Gan H.M."/>
            <person name="Barton H."/>
            <person name="Savka M.A."/>
        </authorList>
    </citation>
    <scope>NUCLEOTIDE SEQUENCE [LARGE SCALE GENOMIC DNA]</scope>
    <source>
        <strain evidence="1">LC387</strain>
    </source>
</reference>
<dbReference type="RefSeq" id="WP_137325153.1">
    <property type="nucleotide sequence ID" value="NZ_LBIA02000001.1"/>
</dbReference>
<dbReference type="AlphaFoldDB" id="A0A4V6BE31"/>
<protein>
    <submittedName>
        <fullName evidence="1">Uncharacterized protein</fullName>
    </submittedName>
</protein>
<dbReference type="Proteomes" id="UP000034832">
    <property type="component" value="Unassembled WGS sequence"/>
</dbReference>
<evidence type="ECO:0000313" key="1">
    <source>
        <dbReference type="EMBL" id="TKT71413.1"/>
    </source>
</evidence>
<dbReference type="EMBL" id="LBIA02000001">
    <property type="protein sequence ID" value="TKT71413.1"/>
    <property type="molecule type" value="Genomic_DNA"/>
</dbReference>